<evidence type="ECO:0000256" key="2">
    <source>
        <dbReference type="ARBA" id="ARBA00022475"/>
    </source>
</evidence>
<dbReference type="EMBL" id="AP018052">
    <property type="protein sequence ID" value="BAZ94637.1"/>
    <property type="molecule type" value="Genomic_DNA"/>
</dbReference>
<evidence type="ECO:0000256" key="4">
    <source>
        <dbReference type="ARBA" id="ARBA00022989"/>
    </source>
</evidence>
<keyword evidence="10" id="KW-1185">Reference proteome</keyword>
<protein>
    <submittedName>
        <fullName evidence="9">Biopolymer transport proteins</fullName>
    </submittedName>
</protein>
<dbReference type="KEGG" id="ttc:FOKN1_2263"/>
<evidence type="ECO:0000256" key="5">
    <source>
        <dbReference type="ARBA" id="ARBA00023136"/>
    </source>
</evidence>
<keyword evidence="4 7" id="KW-1133">Transmembrane helix</keyword>
<reference evidence="9 10" key="1">
    <citation type="submission" date="2017-05" db="EMBL/GenBank/DDBJ databases">
        <title>Thiocyanate degradation by Thiohalobacter thiocyanaticus FOKN1.</title>
        <authorList>
            <person name="Oshiki M."/>
            <person name="Fukushima T."/>
            <person name="Kawano S."/>
            <person name="Nakagawa J."/>
        </authorList>
    </citation>
    <scope>NUCLEOTIDE SEQUENCE [LARGE SCALE GENOMIC DNA]</scope>
    <source>
        <strain evidence="9 10">FOKN1</strain>
    </source>
</reference>
<dbReference type="GO" id="GO:0015031">
    <property type="term" value="P:protein transport"/>
    <property type="evidence" value="ECO:0007669"/>
    <property type="project" value="UniProtKB-KW"/>
</dbReference>
<keyword evidence="6" id="KW-0653">Protein transport</keyword>
<evidence type="ECO:0000256" key="7">
    <source>
        <dbReference type="SAM" id="Phobius"/>
    </source>
</evidence>
<keyword evidence="2" id="KW-1003">Cell membrane</keyword>
<evidence type="ECO:0000259" key="8">
    <source>
        <dbReference type="Pfam" id="PF01618"/>
    </source>
</evidence>
<keyword evidence="5 7" id="KW-0472">Membrane</keyword>
<feature type="domain" description="MotA/TolQ/ExbB proton channel" evidence="8">
    <location>
        <begin position="87"/>
        <end position="189"/>
    </location>
</feature>
<gene>
    <name evidence="9" type="ORF">FOKN1_2263</name>
</gene>
<comment type="subcellular location">
    <subcellularLocation>
        <location evidence="1">Cell membrane</location>
        <topology evidence="1">Multi-pass membrane protein</topology>
    </subcellularLocation>
    <subcellularLocation>
        <location evidence="6">Membrane</location>
        <topology evidence="6">Multi-pass membrane protein</topology>
    </subcellularLocation>
</comment>
<feature type="transmembrane region" description="Helical" evidence="7">
    <location>
        <begin position="12"/>
        <end position="36"/>
    </location>
</feature>
<evidence type="ECO:0000256" key="3">
    <source>
        <dbReference type="ARBA" id="ARBA00022692"/>
    </source>
</evidence>
<accession>A0A1Z4VSM3</accession>
<proteinExistence type="inferred from homology"/>
<feature type="transmembrane region" description="Helical" evidence="7">
    <location>
        <begin position="152"/>
        <end position="174"/>
    </location>
</feature>
<dbReference type="Pfam" id="PF01618">
    <property type="entry name" value="MotA_ExbB"/>
    <property type="match status" value="1"/>
</dbReference>
<sequence>MAWNHLLFYRWIAFNLVGAALLLVFSVQGLVAPVFSSDSSRLTYVIAALFVYGMVLCGYRVWKTSREIDAVKQGGKGKLRDFIDLSAHTDRESVKEAFEIKLLARIAFVKYIATSLVTLGLLGTVIGFILVLTQVPANAVGDSSQVGKLVAVLTNGMGVALYTTLVGAVTNLWLNANYTMLRTGVINLIAAILESAEPEAAA</sequence>
<dbReference type="GO" id="GO:0005886">
    <property type="term" value="C:plasma membrane"/>
    <property type="evidence" value="ECO:0007669"/>
    <property type="project" value="UniProtKB-SubCell"/>
</dbReference>
<keyword evidence="6" id="KW-0813">Transport</keyword>
<dbReference type="OrthoDB" id="7334280at2"/>
<evidence type="ECO:0000256" key="1">
    <source>
        <dbReference type="ARBA" id="ARBA00004651"/>
    </source>
</evidence>
<feature type="transmembrane region" description="Helical" evidence="7">
    <location>
        <begin position="111"/>
        <end position="132"/>
    </location>
</feature>
<dbReference type="InterPro" id="IPR002898">
    <property type="entry name" value="MotA_ExbB_proton_chnl"/>
</dbReference>
<name>A0A1Z4VSM3_9GAMM</name>
<evidence type="ECO:0000256" key="6">
    <source>
        <dbReference type="RuleBase" id="RU004057"/>
    </source>
</evidence>
<keyword evidence="3 7" id="KW-0812">Transmembrane</keyword>
<evidence type="ECO:0000313" key="9">
    <source>
        <dbReference type="EMBL" id="BAZ94637.1"/>
    </source>
</evidence>
<organism evidence="9 10">
    <name type="scientific">Thiohalobacter thiocyanaticus</name>
    <dbReference type="NCBI Taxonomy" id="585455"/>
    <lineage>
        <taxon>Bacteria</taxon>
        <taxon>Pseudomonadati</taxon>
        <taxon>Pseudomonadota</taxon>
        <taxon>Gammaproteobacteria</taxon>
        <taxon>Thiohalobacterales</taxon>
        <taxon>Thiohalobacteraceae</taxon>
        <taxon>Thiohalobacter</taxon>
    </lineage>
</organism>
<dbReference type="Proteomes" id="UP000218765">
    <property type="component" value="Chromosome"/>
</dbReference>
<evidence type="ECO:0000313" key="10">
    <source>
        <dbReference type="Proteomes" id="UP000218765"/>
    </source>
</evidence>
<dbReference type="RefSeq" id="WP_157745626.1">
    <property type="nucleotide sequence ID" value="NZ_AP018052.1"/>
</dbReference>
<feature type="transmembrane region" description="Helical" evidence="7">
    <location>
        <begin position="42"/>
        <end position="62"/>
    </location>
</feature>
<comment type="similarity">
    <text evidence="6">Belongs to the exbB/tolQ family.</text>
</comment>
<dbReference type="AlphaFoldDB" id="A0A1Z4VSM3"/>